<dbReference type="Pfam" id="PF00072">
    <property type="entry name" value="Response_reg"/>
    <property type="match status" value="1"/>
</dbReference>
<dbReference type="InterPro" id="IPR036097">
    <property type="entry name" value="HisK_dim/P_sf"/>
</dbReference>
<dbReference type="Gene3D" id="3.30.565.10">
    <property type="entry name" value="Histidine kinase-like ATPase, C-terminal domain"/>
    <property type="match status" value="1"/>
</dbReference>
<feature type="domain" description="Histidine kinase" evidence="6">
    <location>
        <begin position="267"/>
        <end position="489"/>
    </location>
</feature>
<dbReference type="Gene3D" id="3.40.50.2300">
    <property type="match status" value="1"/>
</dbReference>
<dbReference type="SMART" id="SM00448">
    <property type="entry name" value="REC"/>
    <property type="match status" value="1"/>
</dbReference>
<dbReference type="RefSeq" id="WP_227177489.1">
    <property type="nucleotide sequence ID" value="NZ_JAJBZT010000001.1"/>
</dbReference>
<comment type="caution">
    <text evidence="8">The sequence shown here is derived from an EMBL/GenBank/DDBJ whole genome shotgun (WGS) entry which is preliminary data.</text>
</comment>
<gene>
    <name evidence="8" type="ORF">LIN78_00700</name>
</gene>
<dbReference type="SUPFAM" id="SSF52172">
    <property type="entry name" value="CheY-like"/>
    <property type="match status" value="1"/>
</dbReference>
<dbReference type="InterPro" id="IPR036890">
    <property type="entry name" value="HATPase_C_sf"/>
</dbReference>
<dbReference type="InterPro" id="IPR001789">
    <property type="entry name" value="Sig_transdc_resp-reg_receiver"/>
</dbReference>
<name>A0ABS8D1L3_9NEIS</name>
<evidence type="ECO:0000256" key="2">
    <source>
        <dbReference type="ARBA" id="ARBA00012438"/>
    </source>
</evidence>
<dbReference type="PANTHER" id="PTHR45339:SF1">
    <property type="entry name" value="HYBRID SIGNAL TRANSDUCTION HISTIDINE KINASE J"/>
    <property type="match status" value="1"/>
</dbReference>
<dbReference type="Pfam" id="PF02518">
    <property type="entry name" value="HATPase_c"/>
    <property type="match status" value="1"/>
</dbReference>
<feature type="domain" description="Response regulatory" evidence="7">
    <location>
        <begin position="521"/>
        <end position="641"/>
    </location>
</feature>
<dbReference type="Pfam" id="PF00512">
    <property type="entry name" value="HisKA"/>
    <property type="match status" value="1"/>
</dbReference>
<dbReference type="Gene3D" id="1.10.287.130">
    <property type="match status" value="1"/>
</dbReference>
<dbReference type="InterPro" id="IPR003661">
    <property type="entry name" value="HisK_dim/P_dom"/>
</dbReference>
<feature type="modified residue" description="4-aspartylphosphate" evidence="5">
    <location>
        <position position="571"/>
    </location>
</feature>
<dbReference type="EC" id="2.7.13.3" evidence="2"/>
<dbReference type="SMART" id="SM00387">
    <property type="entry name" value="HATPase_c"/>
    <property type="match status" value="1"/>
</dbReference>
<dbReference type="EMBL" id="JAJBZT010000001">
    <property type="protein sequence ID" value="MCB6182075.1"/>
    <property type="molecule type" value="Genomic_DNA"/>
</dbReference>
<dbReference type="CDD" id="cd17546">
    <property type="entry name" value="REC_hyHK_CKI1_RcsC-like"/>
    <property type="match status" value="1"/>
</dbReference>
<comment type="catalytic activity">
    <reaction evidence="1">
        <text>ATP + protein L-histidine = ADP + protein N-phospho-L-histidine.</text>
        <dbReference type="EC" id="2.7.13.3"/>
    </reaction>
</comment>
<dbReference type="SUPFAM" id="SSF55874">
    <property type="entry name" value="ATPase domain of HSP90 chaperone/DNA topoisomerase II/histidine kinase"/>
    <property type="match status" value="1"/>
</dbReference>
<evidence type="ECO:0000256" key="1">
    <source>
        <dbReference type="ARBA" id="ARBA00000085"/>
    </source>
</evidence>
<dbReference type="CDD" id="cd16922">
    <property type="entry name" value="HATPase_EvgS-ArcB-TorS-like"/>
    <property type="match status" value="1"/>
</dbReference>
<dbReference type="SUPFAM" id="SSF47384">
    <property type="entry name" value="Homodimeric domain of signal transducing histidine kinase"/>
    <property type="match status" value="1"/>
</dbReference>
<dbReference type="InterPro" id="IPR005467">
    <property type="entry name" value="His_kinase_dom"/>
</dbReference>
<protein>
    <recommendedName>
        <fullName evidence="2">histidine kinase</fullName>
        <ecNumber evidence="2">2.7.13.3</ecNumber>
    </recommendedName>
</protein>
<dbReference type="PRINTS" id="PR00344">
    <property type="entry name" value="BCTRLSENSOR"/>
</dbReference>
<keyword evidence="3 5" id="KW-0597">Phosphoprotein</keyword>
<evidence type="ECO:0000256" key="4">
    <source>
        <dbReference type="ARBA" id="ARBA00023012"/>
    </source>
</evidence>
<dbReference type="InterPro" id="IPR003594">
    <property type="entry name" value="HATPase_dom"/>
</dbReference>
<evidence type="ECO:0000313" key="8">
    <source>
        <dbReference type="EMBL" id="MCB6182075.1"/>
    </source>
</evidence>
<sequence length="646" mass="71970">MSESSIDTLISYQMLAAYEWLATPMWCFDVTNQKMYWANRSAAAIWNASDVNDLLQRDFSDLSETSKTRLRADHQTHLSGKTTKEQWTLYPNGQPMTVSAHGFSVLLPDGAIGLIYEGILLSNAADPSTLRGIEAVQYTRLNIALFDSAGRCMMKNPSAVRSFGVLGESSAYDQLAGFFLNQADADATLQQLNKQKDYSAEAILNTQMGPIWHGFDFRWVTDPVSGQPAIQMNAWDISELKAAEIALRQAKEAAEAANHAKSRFLATMSHEIRTPMNGVLGMAQLLLHQQLTEEECKSYAKVILSSGQTLLALLNDILDLSKVESGQMALEEVSFDMTKLMHETIRIFHDGIQQKGLTLTCQWSGPQGYQYKGDITRIRQMLSNLIGNALKFTHTGFIRIEGHELTADDEEALIEISVRDSGIGLTAEQCAMLFQPFSQADSSTTRKYGGTGLGLSIVKNMAKQMQGDVGVESEEGKGSRFWFCIRLKRMESEENLITTENESLVNAVANVDEVDDVTNRTILLVEDNPVNRLVIKTMLEKEGFQVICAEDGQIAVNRINNHEVFDAVLMDCQMPVMDGFEATKQIRLFEAMNHLPRHPIIALTADAFKEDREHCLSVGMDDYLAKPVKIDVLIHTISKWLTQLNG</sequence>
<dbReference type="PANTHER" id="PTHR45339">
    <property type="entry name" value="HYBRID SIGNAL TRANSDUCTION HISTIDINE KINASE J"/>
    <property type="match status" value="1"/>
</dbReference>
<dbReference type="InterPro" id="IPR011006">
    <property type="entry name" value="CheY-like_superfamily"/>
</dbReference>
<accession>A0ABS8D1L3</accession>
<dbReference type="CDD" id="cd00082">
    <property type="entry name" value="HisKA"/>
    <property type="match status" value="1"/>
</dbReference>
<evidence type="ECO:0000256" key="3">
    <source>
        <dbReference type="ARBA" id="ARBA00022553"/>
    </source>
</evidence>
<evidence type="ECO:0000256" key="5">
    <source>
        <dbReference type="PROSITE-ProRule" id="PRU00169"/>
    </source>
</evidence>
<proteinExistence type="predicted"/>
<organism evidence="8 9">
    <name type="scientific">Leeia speluncae</name>
    <dbReference type="NCBI Taxonomy" id="2884804"/>
    <lineage>
        <taxon>Bacteria</taxon>
        <taxon>Pseudomonadati</taxon>
        <taxon>Pseudomonadota</taxon>
        <taxon>Betaproteobacteria</taxon>
        <taxon>Neisseriales</taxon>
        <taxon>Leeiaceae</taxon>
        <taxon>Leeia</taxon>
    </lineage>
</organism>
<evidence type="ECO:0000313" key="9">
    <source>
        <dbReference type="Proteomes" id="UP001165395"/>
    </source>
</evidence>
<dbReference type="InterPro" id="IPR004358">
    <property type="entry name" value="Sig_transdc_His_kin-like_C"/>
</dbReference>
<dbReference type="Proteomes" id="UP001165395">
    <property type="component" value="Unassembled WGS sequence"/>
</dbReference>
<keyword evidence="4" id="KW-0902">Two-component regulatory system</keyword>
<dbReference type="PROSITE" id="PS50110">
    <property type="entry name" value="RESPONSE_REGULATORY"/>
    <property type="match status" value="1"/>
</dbReference>
<dbReference type="SMART" id="SM00388">
    <property type="entry name" value="HisKA"/>
    <property type="match status" value="1"/>
</dbReference>
<dbReference type="PROSITE" id="PS50109">
    <property type="entry name" value="HIS_KIN"/>
    <property type="match status" value="1"/>
</dbReference>
<evidence type="ECO:0000259" key="6">
    <source>
        <dbReference type="PROSITE" id="PS50109"/>
    </source>
</evidence>
<evidence type="ECO:0000259" key="7">
    <source>
        <dbReference type="PROSITE" id="PS50110"/>
    </source>
</evidence>
<reference evidence="8" key="1">
    <citation type="submission" date="2021-10" db="EMBL/GenBank/DDBJ databases">
        <title>The complete genome sequence of Leeia sp. TBRC 13508.</title>
        <authorList>
            <person name="Charoenyingcharoen P."/>
            <person name="Yukphan P."/>
        </authorList>
    </citation>
    <scope>NUCLEOTIDE SEQUENCE</scope>
    <source>
        <strain evidence="8">TBRC 13508</strain>
    </source>
</reference>
<keyword evidence="9" id="KW-1185">Reference proteome</keyword>